<organism evidence="2 3">
    <name type="scientific">Bradyrhizobium niftali</name>
    <dbReference type="NCBI Taxonomy" id="2560055"/>
    <lineage>
        <taxon>Bacteria</taxon>
        <taxon>Pseudomonadati</taxon>
        <taxon>Pseudomonadota</taxon>
        <taxon>Alphaproteobacteria</taxon>
        <taxon>Hyphomicrobiales</taxon>
        <taxon>Nitrobacteraceae</taxon>
        <taxon>Bradyrhizobium</taxon>
    </lineage>
</organism>
<dbReference type="GO" id="GO:0003677">
    <property type="term" value="F:DNA binding"/>
    <property type="evidence" value="ECO:0007669"/>
    <property type="project" value="InterPro"/>
</dbReference>
<dbReference type="EMBL" id="SPQT01000086">
    <property type="protein sequence ID" value="TFV35867.1"/>
    <property type="molecule type" value="Genomic_DNA"/>
</dbReference>
<evidence type="ECO:0000313" key="2">
    <source>
        <dbReference type="EMBL" id="TFV35867.1"/>
    </source>
</evidence>
<dbReference type="OrthoDB" id="7410629at2"/>
<reference evidence="2 3" key="1">
    <citation type="submission" date="2019-03" db="EMBL/GenBank/DDBJ databases">
        <title>Bradyrhizobium diversity isolated from nodules of Chamaecrista fasciculata.</title>
        <authorList>
            <person name="Klepa M.S."/>
            <person name="Urquiaga M.O."/>
            <person name="Hungria M."/>
            <person name="Delamuta J.R."/>
        </authorList>
    </citation>
    <scope>NUCLEOTIDE SEQUENCE [LARGE SCALE GENOMIC DNA]</scope>
    <source>
        <strain evidence="2 3">CNPSo 3448</strain>
    </source>
</reference>
<dbReference type="PANTHER" id="PTHR33055">
    <property type="entry name" value="TRANSPOSASE FOR INSERTION SEQUENCE ELEMENT IS1111A"/>
    <property type="match status" value="1"/>
</dbReference>
<keyword evidence="3" id="KW-1185">Reference proteome</keyword>
<sequence>EVGFFREVRVKGFDSMLTRTLVAARTRLVRITTELSNQIRGVMKTFGLLVPAGKGGTFEKNVRSLLADQDRLASIVLPMLEAWRGIRVRAAQLGRQLVRDARQSRACRNLMSIPGIGAITATSFTTAIEEPDNFRKSRSVGAWIGLTTRRYQSGEVDYDGHISRRGDRPLRGLLYEAAAVILTRSSTHSTLRTWGLQLRERIGFKRAAVAVARKLAVIMHTMLKTGEL</sequence>
<evidence type="ECO:0000259" key="1">
    <source>
        <dbReference type="Pfam" id="PF02371"/>
    </source>
</evidence>
<name>A0A4Y9KZB9_9BRAD</name>
<dbReference type="GO" id="GO:0004803">
    <property type="term" value="F:transposase activity"/>
    <property type="evidence" value="ECO:0007669"/>
    <property type="project" value="InterPro"/>
</dbReference>
<dbReference type="Proteomes" id="UP000297966">
    <property type="component" value="Unassembled WGS sequence"/>
</dbReference>
<protein>
    <submittedName>
        <fullName evidence="2">IS110 family transposase</fullName>
    </submittedName>
</protein>
<feature type="domain" description="Transposase IS116/IS110/IS902 C-terminal" evidence="1">
    <location>
        <begin position="107"/>
        <end position="184"/>
    </location>
</feature>
<gene>
    <name evidence="2" type="ORF">E4K65_46160</name>
</gene>
<proteinExistence type="predicted"/>
<evidence type="ECO:0000313" key="3">
    <source>
        <dbReference type="Proteomes" id="UP000297966"/>
    </source>
</evidence>
<dbReference type="InterPro" id="IPR047650">
    <property type="entry name" value="Transpos_IS110"/>
</dbReference>
<accession>A0A4Y9KZB9</accession>
<dbReference type="RefSeq" id="WP_135179696.1">
    <property type="nucleotide sequence ID" value="NZ_SPQT01000086.1"/>
</dbReference>
<dbReference type="InterPro" id="IPR003346">
    <property type="entry name" value="Transposase_20"/>
</dbReference>
<dbReference type="NCBIfam" id="NF033542">
    <property type="entry name" value="transpos_IS110"/>
    <property type="match status" value="1"/>
</dbReference>
<dbReference type="GO" id="GO:0006313">
    <property type="term" value="P:DNA transposition"/>
    <property type="evidence" value="ECO:0007669"/>
    <property type="project" value="InterPro"/>
</dbReference>
<feature type="non-terminal residue" evidence="2">
    <location>
        <position position="1"/>
    </location>
</feature>
<comment type="caution">
    <text evidence="2">The sequence shown here is derived from an EMBL/GenBank/DDBJ whole genome shotgun (WGS) entry which is preliminary data.</text>
</comment>
<dbReference type="Pfam" id="PF02371">
    <property type="entry name" value="Transposase_20"/>
    <property type="match status" value="1"/>
</dbReference>
<dbReference type="PANTHER" id="PTHR33055:SF3">
    <property type="entry name" value="PUTATIVE TRANSPOSASE FOR IS117-RELATED"/>
    <property type="match status" value="1"/>
</dbReference>
<dbReference type="AlphaFoldDB" id="A0A4Y9KZB9"/>